<evidence type="ECO:0000313" key="10">
    <source>
        <dbReference type="EMBL" id="JAC95012.1"/>
    </source>
</evidence>
<dbReference type="InterPro" id="IPR050111">
    <property type="entry name" value="C-type_lectin/snaclec_domain"/>
</dbReference>
<dbReference type="PROSITE" id="PS00615">
    <property type="entry name" value="C_TYPE_LECTIN_1"/>
    <property type="match status" value="1"/>
</dbReference>
<dbReference type="InterPro" id="IPR016186">
    <property type="entry name" value="C-type_lectin-like/link_sf"/>
</dbReference>
<dbReference type="PRINTS" id="PR01504">
    <property type="entry name" value="PNCREATITSAP"/>
</dbReference>
<reference evidence="10" key="1">
    <citation type="journal article" date="2014" name="Toxicon">
        <title>Testing the Toxicofera: comparative transcriptomics casts doubt on the single, early evolution of the reptile venom system.</title>
        <authorList>
            <person name="Hargreaves A.D."/>
            <person name="Swain M.T."/>
            <person name="Logan D.W."/>
            <person name="Mulley J.F."/>
        </authorList>
    </citation>
    <scope>NUCLEOTIDE SEQUENCE</scope>
    <source>
        <tissue evidence="10">Salivary gland</tissue>
    </source>
</reference>
<dbReference type="InterPro" id="IPR001304">
    <property type="entry name" value="C-type_lectin-like"/>
</dbReference>
<evidence type="ECO:0000256" key="7">
    <source>
        <dbReference type="ARBA" id="ARBA00023157"/>
    </source>
</evidence>
<dbReference type="InterPro" id="IPR016187">
    <property type="entry name" value="CTDL_fold"/>
</dbReference>
<evidence type="ECO:0000256" key="5">
    <source>
        <dbReference type="ARBA" id="ARBA00022734"/>
    </source>
</evidence>
<dbReference type="EMBL" id="GBIB01000040">
    <property type="protein sequence ID" value="JAC95012.1"/>
    <property type="molecule type" value="mRNA"/>
</dbReference>
<evidence type="ECO:0000256" key="6">
    <source>
        <dbReference type="ARBA" id="ARBA00022837"/>
    </source>
</evidence>
<comment type="similarity">
    <text evidence="2">Belongs to the true venom lectin family.</text>
</comment>
<dbReference type="Gene3D" id="3.10.100.10">
    <property type="entry name" value="Mannose-Binding Protein A, subunit A"/>
    <property type="match status" value="1"/>
</dbReference>
<dbReference type="InterPro" id="IPR018378">
    <property type="entry name" value="C-type_lectin_CS"/>
</dbReference>
<keyword evidence="4" id="KW-0479">Metal-binding</keyword>
<dbReference type="SMART" id="SM00034">
    <property type="entry name" value="CLECT"/>
    <property type="match status" value="1"/>
</dbReference>
<dbReference type="PANTHER" id="PTHR22803">
    <property type="entry name" value="MANNOSE, PHOSPHOLIPASE, LECTIN RECEPTOR RELATED"/>
    <property type="match status" value="1"/>
</dbReference>
<evidence type="ECO:0000259" key="9">
    <source>
        <dbReference type="PROSITE" id="PS50041"/>
    </source>
</evidence>
<accession>A0A098LWZ9</accession>
<keyword evidence="3" id="KW-0964">Secreted</keyword>
<name>A0A098LWZ9_PANGU</name>
<feature type="chain" id="PRO_5001945414" evidence="8">
    <location>
        <begin position="24"/>
        <end position="158"/>
    </location>
</feature>
<evidence type="ECO:0000256" key="2">
    <source>
        <dbReference type="ARBA" id="ARBA00006250"/>
    </source>
</evidence>
<dbReference type="CDD" id="cd03594">
    <property type="entry name" value="CLECT_REG-1_like"/>
    <property type="match status" value="1"/>
</dbReference>
<keyword evidence="8" id="KW-0732">Signal</keyword>
<dbReference type="PROSITE" id="PS50041">
    <property type="entry name" value="C_TYPE_LECTIN_2"/>
    <property type="match status" value="1"/>
</dbReference>
<dbReference type="AlphaFoldDB" id="A0A098LWZ9"/>
<dbReference type="GO" id="GO:0046872">
    <property type="term" value="F:metal ion binding"/>
    <property type="evidence" value="ECO:0007669"/>
    <property type="project" value="UniProtKB-KW"/>
</dbReference>
<dbReference type="SUPFAM" id="SSF56436">
    <property type="entry name" value="C-type lectin-like"/>
    <property type="match status" value="1"/>
</dbReference>
<feature type="signal peptide" evidence="8">
    <location>
        <begin position="1"/>
        <end position="23"/>
    </location>
</feature>
<organism evidence="10">
    <name type="scientific">Pantherophis guttatus</name>
    <name type="common">Corn snake</name>
    <name type="synonym">Elaphe guttata</name>
    <dbReference type="NCBI Taxonomy" id="94885"/>
    <lineage>
        <taxon>Eukaryota</taxon>
        <taxon>Metazoa</taxon>
        <taxon>Chordata</taxon>
        <taxon>Craniata</taxon>
        <taxon>Vertebrata</taxon>
        <taxon>Euteleostomi</taxon>
        <taxon>Lepidosauria</taxon>
        <taxon>Squamata</taxon>
        <taxon>Bifurcata</taxon>
        <taxon>Unidentata</taxon>
        <taxon>Episquamata</taxon>
        <taxon>Toxicofera</taxon>
        <taxon>Serpentes</taxon>
        <taxon>Colubroidea</taxon>
        <taxon>Colubridae</taxon>
        <taxon>Colubrinae</taxon>
        <taxon>Pantherophis</taxon>
    </lineage>
</organism>
<keyword evidence="5 10" id="KW-0430">Lectin</keyword>
<feature type="domain" description="C-type lectin" evidence="9">
    <location>
        <begin position="33"/>
        <end position="155"/>
    </location>
</feature>
<proteinExistence type="evidence at transcript level"/>
<evidence type="ECO:0000256" key="8">
    <source>
        <dbReference type="SAM" id="SignalP"/>
    </source>
</evidence>
<dbReference type="GO" id="GO:0005576">
    <property type="term" value="C:extracellular region"/>
    <property type="evidence" value="ECO:0007669"/>
    <property type="project" value="UniProtKB-SubCell"/>
</dbReference>
<dbReference type="GO" id="GO:0030246">
    <property type="term" value="F:carbohydrate binding"/>
    <property type="evidence" value="ECO:0007669"/>
    <property type="project" value="UniProtKB-KW"/>
</dbReference>
<evidence type="ECO:0000256" key="3">
    <source>
        <dbReference type="ARBA" id="ARBA00022525"/>
    </source>
</evidence>
<comment type="subcellular location">
    <subcellularLocation>
        <location evidence="1">Secreted</location>
    </subcellularLocation>
</comment>
<protein>
    <submittedName>
        <fullName evidence="10">C-type lectin</fullName>
    </submittedName>
</protein>
<evidence type="ECO:0000256" key="1">
    <source>
        <dbReference type="ARBA" id="ARBA00004613"/>
    </source>
</evidence>
<dbReference type="FunFam" id="3.10.100.10:FF:000015">
    <property type="entry name" value="C-type lectin Cal"/>
    <property type="match status" value="1"/>
</dbReference>
<evidence type="ECO:0000256" key="4">
    <source>
        <dbReference type="ARBA" id="ARBA00022723"/>
    </source>
</evidence>
<keyword evidence="6" id="KW-0106">Calcium</keyword>
<sequence length="158" mass="18563">MGRFTFLSLGLLAVFLSLSGAEGYRCPVDWLPRNGLCYKLFSKHKTWLDAEMFCRKYKPGCHLASIHSDADSADLAEYMSDYRIGQGHVWIGLRDTKKNYVWEWTDRSRTDYLSWAKNQPDHFQNKEFCVEVVEFTGYLQWNDDDCDALRPFLCQCKY</sequence>
<keyword evidence="7" id="KW-1015">Disulfide bond</keyword>
<dbReference type="Pfam" id="PF00059">
    <property type="entry name" value="Lectin_C"/>
    <property type="match status" value="1"/>
</dbReference>